<reference evidence="10" key="1">
    <citation type="submission" date="2006-10" db="EMBL/GenBank/DDBJ databases">
        <authorList>
            <person name="Amadeo P."/>
            <person name="Zhao Q."/>
            <person name="Wortman J."/>
            <person name="Fraser-Liggett C."/>
            <person name="Carlton J."/>
        </authorList>
    </citation>
    <scope>NUCLEOTIDE SEQUENCE</scope>
    <source>
        <strain evidence="10">G3</strain>
    </source>
</reference>
<comment type="subcellular location">
    <subcellularLocation>
        <location evidence="1">Membrane</location>
    </subcellularLocation>
</comment>
<feature type="transmembrane region" description="Helical" evidence="7">
    <location>
        <begin position="81"/>
        <end position="101"/>
    </location>
</feature>
<feature type="transmembrane region" description="Helical" evidence="7">
    <location>
        <begin position="187"/>
        <end position="206"/>
    </location>
</feature>
<dbReference type="GO" id="GO:0005886">
    <property type="term" value="C:plasma membrane"/>
    <property type="evidence" value="ECO:0000318"/>
    <property type="project" value="GO_Central"/>
</dbReference>
<dbReference type="PANTHER" id="PTHR11920:SF335">
    <property type="entry name" value="GUANYLATE CYCLASE"/>
    <property type="match status" value="1"/>
</dbReference>
<keyword evidence="6" id="KW-0456">Lyase</keyword>
<name>A2FZG6_TRIV3</name>
<dbReference type="Pfam" id="PF13426">
    <property type="entry name" value="PAS_9"/>
    <property type="match status" value="1"/>
</dbReference>
<feature type="domain" description="PAS" evidence="8">
    <location>
        <begin position="1245"/>
        <end position="1280"/>
    </location>
</feature>
<dbReference type="VEuPathDB" id="TrichDB:TVAGG3_0055250"/>
<dbReference type="RefSeq" id="XP_001302628.1">
    <property type="nucleotide sequence ID" value="XM_001302627.1"/>
</dbReference>
<dbReference type="SMART" id="SM00044">
    <property type="entry name" value="CYCc"/>
    <property type="match status" value="1"/>
</dbReference>
<accession>A2FZG6</accession>
<feature type="transmembrane region" description="Helical" evidence="7">
    <location>
        <begin position="56"/>
        <end position="75"/>
    </location>
</feature>
<dbReference type="SUPFAM" id="SSF55785">
    <property type="entry name" value="PYP-like sensor domain (PAS domain)"/>
    <property type="match status" value="1"/>
</dbReference>
<evidence type="ECO:0000256" key="4">
    <source>
        <dbReference type="ARBA" id="ARBA00022989"/>
    </source>
</evidence>
<evidence type="ECO:0000313" key="10">
    <source>
        <dbReference type="EMBL" id="EAX89698.1"/>
    </source>
</evidence>
<evidence type="ECO:0000259" key="8">
    <source>
        <dbReference type="PROSITE" id="PS50112"/>
    </source>
</evidence>
<keyword evidence="3" id="KW-0547">Nucleotide-binding</keyword>
<evidence type="ECO:0000256" key="7">
    <source>
        <dbReference type="SAM" id="Phobius"/>
    </source>
</evidence>
<dbReference type="SMR" id="A2FZG6"/>
<dbReference type="PROSITE" id="PS50125">
    <property type="entry name" value="GUANYLATE_CYCLASE_2"/>
    <property type="match status" value="1"/>
</dbReference>
<feature type="transmembrane region" description="Helical" evidence="7">
    <location>
        <begin position="622"/>
        <end position="649"/>
    </location>
</feature>
<protein>
    <submittedName>
        <fullName evidence="10">Adenylate and Guanylate cyclase catalytic domain containing protein</fullName>
    </submittedName>
</protein>
<dbReference type="GO" id="GO:0006182">
    <property type="term" value="P:cGMP biosynthetic process"/>
    <property type="evidence" value="ECO:0000318"/>
    <property type="project" value="GO_Central"/>
</dbReference>
<feature type="transmembrane region" description="Helical" evidence="7">
    <location>
        <begin position="231"/>
        <end position="264"/>
    </location>
</feature>
<organism evidence="10 11">
    <name type="scientific">Trichomonas vaginalis (strain ATCC PRA-98 / G3)</name>
    <dbReference type="NCBI Taxonomy" id="412133"/>
    <lineage>
        <taxon>Eukaryota</taxon>
        <taxon>Metamonada</taxon>
        <taxon>Parabasalia</taxon>
        <taxon>Trichomonadida</taxon>
        <taxon>Trichomonadidae</taxon>
        <taxon>Trichomonas</taxon>
    </lineage>
</organism>
<feature type="transmembrane region" description="Helical" evidence="7">
    <location>
        <begin position="983"/>
        <end position="1003"/>
    </location>
</feature>
<evidence type="ECO:0000256" key="3">
    <source>
        <dbReference type="ARBA" id="ARBA00022741"/>
    </source>
</evidence>
<gene>
    <name evidence="10" type="ORF">TVAG_127610</name>
</gene>
<evidence type="ECO:0000259" key="9">
    <source>
        <dbReference type="PROSITE" id="PS50125"/>
    </source>
</evidence>
<feature type="transmembrane region" description="Helical" evidence="7">
    <location>
        <begin position="843"/>
        <end position="865"/>
    </location>
</feature>
<dbReference type="EMBL" id="DS114175">
    <property type="protein sequence ID" value="EAX89698.1"/>
    <property type="molecule type" value="Genomic_DNA"/>
</dbReference>
<dbReference type="InParanoid" id="A2FZG6"/>
<dbReference type="GO" id="GO:0000166">
    <property type="term" value="F:nucleotide binding"/>
    <property type="evidence" value="ECO:0007669"/>
    <property type="project" value="UniProtKB-KW"/>
</dbReference>
<dbReference type="VEuPathDB" id="TrichDB:TVAG_127610"/>
<dbReference type="KEGG" id="tva:4747369"/>
<dbReference type="Gene3D" id="3.30.450.20">
    <property type="entry name" value="PAS domain"/>
    <property type="match status" value="1"/>
</dbReference>
<feature type="domain" description="Guanylate cyclase" evidence="9">
    <location>
        <begin position="1375"/>
        <end position="1507"/>
    </location>
</feature>
<dbReference type="CDD" id="cd07302">
    <property type="entry name" value="CHD"/>
    <property type="match status" value="1"/>
</dbReference>
<feature type="transmembrane region" description="Helical" evidence="7">
    <location>
        <begin position="314"/>
        <end position="334"/>
    </location>
</feature>
<dbReference type="Pfam" id="PF00211">
    <property type="entry name" value="Guanylate_cyc"/>
    <property type="match status" value="1"/>
</dbReference>
<keyword evidence="11" id="KW-1185">Reference proteome</keyword>
<dbReference type="GO" id="GO:0035556">
    <property type="term" value="P:intracellular signal transduction"/>
    <property type="evidence" value="ECO:0007669"/>
    <property type="project" value="InterPro"/>
</dbReference>
<sequence>MEEIPISSSGTSGFSLQSSKESRYEELIDVPFTQTLEKNLISLFNYFDMYSPRLQVFLKVITIVRFFQLIGPAFMASNNDIFKPGTLTYNTMSIINILFHIVPPKYSLNKEYIILFVFDAILFLNLIYLVATAFRYKYTSKVSKVSTILLSIFMSSVPFYLLPICSHFTGELISRYIAGKAVTDAKYIVAIILTLIIILLYPWIFVETYTNTVIFRASSFQTLEGGPQNKLLITTIIISLICSLNTCLTSIPSLIILIISIILYAFNMTTCFRCGTFIRLEDQALALTGSIIGILLCAASIAPVMVSNFVWNEIFFIVFIVILIVTFSLTYLFVKRRATKDLLVLDQITETNDIDLVRSPGKFKQLIISGFMYNHQICIDFTLFKLAVEKWPENASIWFVYAKFAAIYPENINNLAFIYQNVNQFKTDQHLQKIILTNLQMITNTREQSFTSEIKNKISKIQKNFNKTKNRLRNIWDLILQGSNSEMFHSIKSAYVSVVECENEANHLKMLYPNNKFILRQYARFLYEIKGDPLTYKNTMEQVTKLQRGIRITSDVVHDLSIEAFPNLPDVSLESQPSDSGQNIETESFNIDDTSLEDDLIVNSINSLTRQLNSHKIPSIQFMYFSTIILFFVLSILPFIIMRICYIYFSNELKDPINYMQGIAFMRNLVNTLPAFTGKLLLQEIKDPKNLSQVLMPPAQFDPGFTYMAYSGNELTRDILNYMAQSISDANTLIYPLRNFKYNNKFVDKVRDDLFSPKLTFYYYLNNTYNTSSDSSSYQISYLIGTSVGKLLETYPVLNVEASKSSNCLTIRNNNKLITTETSDALDRMIDYIQEFYDYWRKALIICLICLIFICILVYFVVFSLQIRKVRQNKDEIIKVFSELPKTMISSVSSSFSKSNDKGLTTTMSVTLSQKDIEGNRQEESIIKLFSSISDGVSANSEYFNLFCFICIVISNCVGYFLTINCFLNSSRTVYRDCHQINYLYGSITFFFSMMARLFKIILQKHDEIFEDTVIDTEQEIEGIEVYLPKQLEYFHRVRFGNLTDDELPFEGMKNALDKANKILACRIGLQPPTTVRDSVHCFSVEAQMYTALSYLKRIVNFMRQSPPHWPQARGENIIDIWQIGPLELYEALFYRAGIALVPNMEKKVNRQETKLITFVVVFIVISALFTLFMMISIKSEEVLMKFTLWQFLRCPIFTIINDQKVMNLISGSYNKIKDNNNDKYSGFSNEVVNRLNDVVIVCQDETGKVLSVNNAFVEMFNTKESDFVGSNIKDFFVPERFKSEKLHRMFTTGTDVVYKKEDGTKVYLQFITSTVCGRRIFSGRDQTQNVLHEKLIEEEKKKSDAMLASILPAMLVPRVQAGEKNISFSVQSATVLFLDVVEFTPWCGSHDAQYVMRMLNIMFKEFDAITNAHKTMTKIKCIGDCYMAAGGIFDEVNQPAVHAKEVVDFGCLVIKKLLDIDEKENEKLRIRVGINTGGPIVAGVIGTEKPTFEILGPAINIAHEMENKGVPMKVHISRPVYELIYGQQFDIKERGEIDVKGGKMFTYLVEP</sequence>
<dbReference type="eggNOG" id="KOG4171">
    <property type="taxonomic scope" value="Eukaryota"/>
</dbReference>
<feature type="transmembrane region" description="Helical" evidence="7">
    <location>
        <begin position="943"/>
        <end position="963"/>
    </location>
</feature>
<dbReference type="InterPro" id="IPR029787">
    <property type="entry name" value="Nucleotide_cyclase"/>
</dbReference>
<feature type="transmembrane region" description="Helical" evidence="7">
    <location>
        <begin position="113"/>
        <end position="136"/>
    </location>
</feature>
<proteinExistence type="predicted"/>
<feature type="transmembrane region" description="Helical" evidence="7">
    <location>
        <begin position="284"/>
        <end position="302"/>
    </location>
</feature>
<evidence type="ECO:0000256" key="1">
    <source>
        <dbReference type="ARBA" id="ARBA00004370"/>
    </source>
</evidence>
<dbReference type="OMA" id="THARENV"/>
<dbReference type="InterPro" id="IPR035965">
    <property type="entry name" value="PAS-like_dom_sf"/>
</dbReference>
<dbReference type="InterPro" id="IPR000014">
    <property type="entry name" value="PAS"/>
</dbReference>
<feature type="transmembrane region" description="Helical" evidence="7">
    <location>
        <begin position="148"/>
        <end position="166"/>
    </location>
</feature>
<feature type="transmembrane region" description="Helical" evidence="7">
    <location>
        <begin position="1156"/>
        <end position="1178"/>
    </location>
</feature>
<dbReference type="InterPro" id="IPR001054">
    <property type="entry name" value="A/G_cyclase"/>
</dbReference>
<keyword evidence="5 7" id="KW-0472">Membrane</keyword>
<dbReference type="Gene3D" id="3.30.70.1230">
    <property type="entry name" value="Nucleotide cyclase"/>
    <property type="match status" value="1"/>
</dbReference>
<evidence type="ECO:0000313" key="11">
    <source>
        <dbReference type="Proteomes" id="UP000001542"/>
    </source>
</evidence>
<dbReference type="InterPro" id="IPR050401">
    <property type="entry name" value="Cyclic_nucleotide_synthase"/>
</dbReference>
<dbReference type="PROSITE" id="PS50112">
    <property type="entry name" value="PAS"/>
    <property type="match status" value="1"/>
</dbReference>
<evidence type="ECO:0000256" key="2">
    <source>
        <dbReference type="ARBA" id="ARBA00022692"/>
    </source>
</evidence>
<dbReference type="GO" id="GO:0004383">
    <property type="term" value="F:guanylate cyclase activity"/>
    <property type="evidence" value="ECO:0000318"/>
    <property type="project" value="GO_Central"/>
</dbReference>
<keyword evidence="4 7" id="KW-1133">Transmembrane helix</keyword>
<evidence type="ECO:0000256" key="5">
    <source>
        <dbReference type="ARBA" id="ARBA00023136"/>
    </source>
</evidence>
<dbReference type="CDD" id="cd00130">
    <property type="entry name" value="PAS"/>
    <property type="match status" value="1"/>
</dbReference>
<dbReference type="Proteomes" id="UP000001542">
    <property type="component" value="Unassembled WGS sequence"/>
</dbReference>
<evidence type="ECO:0000256" key="6">
    <source>
        <dbReference type="ARBA" id="ARBA00023239"/>
    </source>
</evidence>
<dbReference type="GO" id="GO:0001653">
    <property type="term" value="F:peptide receptor activity"/>
    <property type="evidence" value="ECO:0000318"/>
    <property type="project" value="GO_Central"/>
</dbReference>
<dbReference type="PANTHER" id="PTHR11920">
    <property type="entry name" value="GUANYLYL CYCLASE"/>
    <property type="match status" value="1"/>
</dbReference>
<dbReference type="SUPFAM" id="SSF55073">
    <property type="entry name" value="Nucleotide cyclase"/>
    <property type="match status" value="1"/>
</dbReference>
<reference evidence="10" key="2">
    <citation type="journal article" date="2007" name="Science">
        <title>Draft genome sequence of the sexually transmitted pathogen Trichomonas vaginalis.</title>
        <authorList>
            <person name="Carlton J.M."/>
            <person name="Hirt R.P."/>
            <person name="Silva J.C."/>
            <person name="Delcher A.L."/>
            <person name="Schatz M."/>
            <person name="Zhao Q."/>
            <person name="Wortman J.R."/>
            <person name="Bidwell S.L."/>
            <person name="Alsmark U.C.M."/>
            <person name="Besteiro S."/>
            <person name="Sicheritz-Ponten T."/>
            <person name="Noel C.J."/>
            <person name="Dacks J.B."/>
            <person name="Foster P.G."/>
            <person name="Simillion C."/>
            <person name="Van de Peer Y."/>
            <person name="Miranda-Saavedra D."/>
            <person name="Barton G.J."/>
            <person name="Westrop G.D."/>
            <person name="Mueller S."/>
            <person name="Dessi D."/>
            <person name="Fiori P.L."/>
            <person name="Ren Q."/>
            <person name="Paulsen I."/>
            <person name="Zhang H."/>
            <person name="Bastida-Corcuera F.D."/>
            <person name="Simoes-Barbosa A."/>
            <person name="Brown M.T."/>
            <person name="Hayes R.D."/>
            <person name="Mukherjee M."/>
            <person name="Okumura C.Y."/>
            <person name="Schneider R."/>
            <person name="Smith A.J."/>
            <person name="Vanacova S."/>
            <person name="Villalvazo M."/>
            <person name="Haas B.J."/>
            <person name="Pertea M."/>
            <person name="Feldblyum T.V."/>
            <person name="Utterback T.R."/>
            <person name="Shu C.L."/>
            <person name="Osoegawa K."/>
            <person name="de Jong P.J."/>
            <person name="Hrdy I."/>
            <person name="Horvathova L."/>
            <person name="Zubacova Z."/>
            <person name="Dolezal P."/>
            <person name="Malik S.B."/>
            <person name="Logsdon J.M. Jr."/>
            <person name="Henze K."/>
            <person name="Gupta A."/>
            <person name="Wang C.C."/>
            <person name="Dunne R.L."/>
            <person name="Upcroft J.A."/>
            <person name="Upcroft P."/>
            <person name="White O."/>
            <person name="Salzberg S.L."/>
            <person name="Tang P."/>
            <person name="Chiu C.-H."/>
            <person name="Lee Y.-S."/>
            <person name="Embley T.M."/>
            <person name="Coombs G.H."/>
            <person name="Mottram J.C."/>
            <person name="Tachezy J."/>
            <person name="Fraser-Liggett C.M."/>
            <person name="Johnson P.J."/>
        </authorList>
    </citation>
    <scope>NUCLEOTIDE SEQUENCE [LARGE SCALE GENOMIC DNA]</scope>
    <source>
        <strain evidence="10">G3</strain>
    </source>
</reference>
<dbReference type="STRING" id="5722.A2FZG6"/>
<dbReference type="GO" id="GO:0007168">
    <property type="term" value="P:receptor guanylyl cyclase signaling pathway"/>
    <property type="evidence" value="ECO:0000318"/>
    <property type="project" value="GO_Central"/>
</dbReference>
<keyword evidence="2 7" id="KW-0812">Transmembrane</keyword>